<reference evidence="1" key="1">
    <citation type="submission" date="2022-07" db="EMBL/GenBank/DDBJ databases">
        <title>Enhanced cultured diversity of the mouse gut microbiota enables custom-made synthetic communities.</title>
        <authorList>
            <person name="Afrizal A."/>
        </authorList>
    </citation>
    <scope>NUCLEOTIDE SEQUENCE</scope>
    <source>
        <strain evidence="1">DSM 100219</strain>
    </source>
</reference>
<evidence type="ECO:0008006" key="3">
    <source>
        <dbReference type="Google" id="ProtNLM"/>
    </source>
</evidence>
<dbReference type="Proteomes" id="UP001206357">
    <property type="component" value="Unassembled WGS sequence"/>
</dbReference>
<dbReference type="AlphaFoldDB" id="A0AAW5M4S3"/>
<dbReference type="RefSeq" id="WP_257579043.1">
    <property type="nucleotide sequence ID" value="NZ_JANKAU010000008.1"/>
</dbReference>
<protein>
    <recommendedName>
        <fullName evidence="3">ImmA/IrrE family metallo-endopeptidase</fullName>
    </recommendedName>
</protein>
<gene>
    <name evidence="1" type="ORF">NSA17_07445</name>
</gene>
<proteinExistence type="predicted"/>
<dbReference type="EMBL" id="JANKAU010000008">
    <property type="protein sequence ID" value="MCR1915261.1"/>
    <property type="molecule type" value="Genomic_DNA"/>
</dbReference>
<evidence type="ECO:0000313" key="1">
    <source>
        <dbReference type="EMBL" id="MCR1915261.1"/>
    </source>
</evidence>
<comment type="caution">
    <text evidence="1">The sequence shown here is derived from an EMBL/GenBank/DDBJ whole genome shotgun (WGS) entry which is preliminary data.</text>
</comment>
<organism evidence="1 2">
    <name type="scientific">Lactobacillus johnsonii</name>
    <dbReference type="NCBI Taxonomy" id="33959"/>
    <lineage>
        <taxon>Bacteria</taxon>
        <taxon>Bacillati</taxon>
        <taxon>Bacillota</taxon>
        <taxon>Bacilli</taxon>
        <taxon>Lactobacillales</taxon>
        <taxon>Lactobacillaceae</taxon>
        <taxon>Lactobacillus</taxon>
    </lineage>
</organism>
<sequence>MTMMNKLYTDSNTVTYLFNYALDHGIAFETTYDLHKDTPSCSVPSKRKMVINLNTDEEELPFQISHEIGHILNKDFGKQFYCGESSSSPVEVKASQTGIKILADYYFYDVPKEDWNIDNFMLYYCIPVSYKDWVINYLATK</sequence>
<name>A0AAW5M4S3_LACJH</name>
<accession>A0AAW5M4S3</accession>
<evidence type="ECO:0000313" key="2">
    <source>
        <dbReference type="Proteomes" id="UP001206357"/>
    </source>
</evidence>